<protein>
    <submittedName>
        <fullName evidence="3">DUF4350 domain-containing protein</fullName>
    </submittedName>
</protein>
<evidence type="ECO:0000259" key="2">
    <source>
        <dbReference type="Pfam" id="PF14258"/>
    </source>
</evidence>
<dbReference type="Pfam" id="PF14258">
    <property type="entry name" value="DUF4350"/>
    <property type="match status" value="1"/>
</dbReference>
<dbReference type="OrthoDB" id="1111222at2"/>
<dbReference type="RefSeq" id="WP_155600422.1">
    <property type="nucleotide sequence ID" value="NZ_RCNR01000030.1"/>
</dbReference>
<dbReference type="EMBL" id="RCNR01000030">
    <property type="protein sequence ID" value="MUH37014.1"/>
    <property type="molecule type" value="Genomic_DNA"/>
</dbReference>
<keyword evidence="1" id="KW-0812">Transmembrane</keyword>
<reference evidence="3 4" key="1">
    <citation type="journal article" date="2019" name="Mar. Drugs">
        <title>Comparative Genomics and CAZyme Genome Repertoires of Marine Zobellia amurskyensis KMM 3526(T) and Zobellia laminariae KMM 3676(T).</title>
        <authorList>
            <person name="Chernysheva N."/>
            <person name="Bystritskaya E."/>
            <person name="Stenkova A."/>
            <person name="Golovkin I."/>
            <person name="Nedashkovskaya O."/>
            <person name="Isaeva M."/>
        </authorList>
    </citation>
    <scope>NUCLEOTIDE SEQUENCE [LARGE SCALE GENOMIC DNA]</scope>
    <source>
        <strain evidence="3 4">KMM 3526</strain>
    </source>
</reference>
<keyword evidence="1" id="KW-1133">Transmembrane helix</keyword>
<evidence type="ECO:0000313" key="3">
    <source>
        <dbReference type="EMBL" id="MUH37014.1"/>
    </source>
</evidence>
<dbReference type="Proteomes" id="UP000540519">
    <property type="component" value="Unassembled WGS sequence"/>
</dbReference>
<feature type="transmembrane region" description="Helical" evidence="1">
    <location>
        <begin position="7"/>
        <end position="25"/>
    </location>
</feature>
<keyword evidence="1" id="KW-0472">Membrane</keyword>
<proteinExistence type="predicted"/>
<accession>A0A7X2ZVA9</accession>
<name>A0A7X2ZVA9_9FLAO</name>
<evidence type="ECO:0000313" key="4">
    <source>
        <dbReference type="Proteomes" id="UP000540519"/>
    </source>
</evidence>
<feature type="domain" description="DUF4350" evidence="2">
    <location>
        <begin position="40"/>
        <end position="234"/>
    </location>
</feature>
<evidence type="ECO:0000256" key="1">
    <source>
        <dbReference type="SAM" id="Phobius"/>
    </source>
</evidence>
<feature type="transmembrane region" description="Helical" evidence="1">
    <location>
        <begin position="271"/>
        <end position="286"/>
    </location>
</feature>
<sequence>MDKKGIKYIIVAVATVALLMIIQYSSPKQINWTNSYVAKHKIPYGTFVLNDVMEHLFENKVKQVNIPPFEFLKTNEEASGTYFFVNNNVSFGDSELFSLLDWVKKGNTLFIASEDYEEKLLDTLKLNTATLFSGLENIRSHKHKLVNPALDLEDGYVFNKEDYVTYFMKYGTDSMTILGTVTNIEKTQKKDEEVNNVIKRSFGQGEIILSTFPKAFTNYFILKDNNRQYTAGILSYLDDSRTIYVDNHYKSGKAVYTSPMYVFLNTKEFKWAYYLALIGVVIYVFFEGKRKQRAIPVITPLKNQTLAFTRTIADMYFEKGERKQIVEHKVVHFLEYVRSRYYLSTLKKDDEFYNNLASRSNHTKEEIKALFSLIAQLEAKNNLTDEELQKLNSGIENFKKKSHGK</sequence>
<gene>
    <name evidence="3" type="ORF">D9O36_14275</name>
</gene>
<keyword evidence="4" id="KW-1185">Reference proteome</keyword>
<organism evidence="3 4">
    <name type="scientific">Zobellia amurskyensis</name>
    <dbReference type="NCBI Taxonomy" id="248905"/>
    <lineage>
        <taxon>Bacteria</taxon>
        <taxon>Pseudomonadati</taxon>
        <taxon>Bacteroidota</taxon>
        <taxon>Flavobacteriia</taxon>
        <taxon>Flavobacteriales</taxon>
        <taxon>Flavobacteriaceae</taxon>
        <taxon>Zobellia</taxon>
    </lineage>
</organism>
<dbReference type="InterPro" id="IPR025646">
    <property type="entry name" value="DUF4350"/>
</dbReference>
<dbReference type="AlphaFoldDB" id="A0A7X2ZVA9"/>
<comment type="caution">
    <text evidence="3">The sequence shown here is derived from an EMBL/GenBank/DDBJ whole genome shotgun (WGS) entry which is preliminary data.</text>
</comment>